<protein>
    <submittedName>
        <fullName evidence="3 4">SAM-dependent methyltransferase</fullName>
    </submittedName>
</protein>
<name>A0A822MTW6_9VIBR</name>
<dbReference type="Pfam" id="PF08242">
    <property type="entry name" value="Methyltransf_12"/>
    <property type="match status" value="1"/>
</dbReference>
<dbReference type="Gene3D" id="3.40.50.150">
    <property type="entry name" value="Vaccinia Virus protein VP39"/>
    <property type="match status" value="1"/>
</dbReference>
<dbReference type="Proteomes" id="UP000049495">
    <property type="component" value="Unassembled WGS sequence"/>
</dbReference>
<sequence length="203" mass="22378">MEAMMAKQWDEYAVDWDKDPATAVFAQSVFDQLTQLVDLNGTRVLDFGCGTGLLSQKISPLAKEIIALDISEGMIEELDKKELPNVEPVVDILSRGLAAQHPAFRNQFDLVVASSVCGFIPNLQDTVSLIYTLLENDGTFVHWDWYLENGSEDYGVSQQRSENVLSAAGFSVVEVSTPFSVDTPQGELKVLMGVGRKQVLPHL</sequence>
<dbReference type="InterPro" id="IPR029063">
    <property type="entry name" value="SAM-dependent_MTases_sf"/>
</dbReference>
<gene>
    <name evidence="4" type="ORF">VCR4J5_780026</name>
    <name evidence="3" type="ORF">VCR5J5_240140</name>
</gene>
<dbReference type="CDD" id="cd02440">
    <property type="entry name" value="AdoMet_MTases"/>
    <property type="match status" value="1"/>
</dbReference>
<dbReference type="InterPro" id="IPR013217">
    <property type="entry name" value="Methyltransf_12"/>
</dbReference>
<dbReference type="AlphaFoldDB" id="A0A822MTW6"/>
<dbReference type="SUPFAM" id="SSF53335">
    <property type="entry name" value="S-adenosyl-L-methionine-dependent methyltransferases"/>
    <property type="match status" value="1"/>
</dbReference>
<dbReference type="EMBL" id="CCJX01000166">
    <property type="protein sequence ID" value="CDT66140.1"/>
    <property type="molecule type" value="Genomic_DNA"/>
</dbReference>
<feature type="domain" description="Methyltransferase type 12" evidence="2">
    <location>
        <begin position="45"/>
        <end position="140"/>
    </location>
</feature>
<dbReference type="GO" id="GO:0008168">
    <property type="term" value="F:methyltransferase activity"/>
    <property type="evidence" value="ECO:0007669"/>
    <property type="project" value="UniProtKB-KW"/>
</dbReference>
<dbReference type="EMBL" id="CCJV01000083">
    <property type="protein sequence ID" value="CDT30573.1"/>
    <property type="molecule type" value="Genomic_DNA"/>
</dbReference>
<keyword evidence="3" id="KW-0489">Methyltransferase</keyword>
<keyword evidence="5" id="KW-1185">Reference proteome</keyword>
<accession>A0A822MTW6</accession>
<dbReference type="Proteomes" id="UP000049077">
    <property type="component" value="Unassembled WGS sequence"/>
</dbReference>
<comment type="caution">
    <text evidence="3">The sequence shown here is derived from an EMBL/GenBank/DDBJ whole genome shotgun (WGS) entry which is preliminary data.</text>
</comment>
<evidence type="ECO:0000313" key="4">
    <source>
        <dbReference type="EMBL" id="CDT66140.1"/>
    </source>
</evidence>
<evidence type="ECO:0000313" key="5">
    <source>
        <dbReference type="Proteomes" id="UP000049077"/>
    </source>
</evidence>
<proteinExistence type="predicted"/>
<evidence type="ECO:0000313" key="3">
    <source>
        <dbReference type="EMBL" id="CDT30573.1"/>
    </source>
</evidence>
<dbReference type="PANTHER" id="PTHR43861:SF3">
    <property type="entry name" value="PUTATIVE (AFU_ORTHOLOGUE AFUA_2G14390)-RELATED"/>
    <property type="match status" value="1"/>
</dbReference>
<dbReference type="PANTHER" id="PTHR43861">
    <property type="entry name" value="TRANS-ACONITATE 2-METHYLTRANSFERASE-RELATED"/>
    <property type="match status" value="1"/>
</dbReference>
<reference evidence="3 5" key="2">
    <citation type="submission" date="2014-06" db="EMBL/GenBank/DDBJ databases">
        <authorList>
            <person name="Le Roux F."/>
        </authorList>
    </citation>
    <scope>NUCLEOTIDE SEQUENCE</scope>
    <source>
        <strain evidence="4 5">J5-4</strain>
        <strain evidence="3">J5-5</strain>
    </source>
</reference>
<evidence type="ECO:0000259" key="2">
    <source>
        <dbReference type="Pfam" id="PF08242"/>
    </source>
</evidence>
<organism evidence="3 6">
    <name type="scientific">Vibrio crassostreae</name>
    <dbReference type="NCBI Taxonomy" id="246167"/>
    <lineage>
        <taxon>Bacteria</taxon>
        <taxon>Pseudomonadati</taxon>
        <taxon>Pseudomonadota</taxon>
        <taxon>Gammaproteobacteria</taxon>
        <taxon>Vibrionales</taxon>
        <taxon>Vibrionaceae</taxon>
        <taxon>Vibrio</taxon>
    </lineage>
</organism>
<reference evidence="6" key="1">
    <citation type="submission" date="2014-06" db="EMBL/GenBank/DDBJ databases">
        <authorList>
            <person name="Le Roux Frederique"/>
        </authorList>
    </citation>
    <scope>NUCLEOTIDE SEQUENCE [LARGE SCALE GENOMIC DNA]</scope>
    <source>
        <strain evidence="6">J5-5</strain>
    </source>
</reference>
<evidence type="ECO:0000256" key="1">
    <source>
        <dbReference type="ARBA" id="ARBA00022679"/>
    </source>
</evidence>
<evidence type="ECO:0000313" key="6">
    <source>
        <dbReference type="Proteomes" id="UP000049495"/>
    </source>
</evidence>
<dbReference type="GO" id="GO:0032259">
    <property type="term" value="P:methylation"/>
    <property type="evidence" value="ECO:0007669"/>
    <property type="project" value="UniProtKB-KW"/>
</dbReference>
<keyword evidence="1 3" id="KW-0808">Transferase</keyword>